<dbReference type="SUPFAM" id="SSF54518">
    <property type="entry name" value="Tubby C-terminal domain-like"/>
    <property type="match status" value="1"/>
</dbReference>
<dbReference type="PANTHER" id="PTHR23248:SF9">
    <property type="entry name" value="PHOSPHOLIPID SCRAMBLASE"/>
    <property type="match status" value="1"/>
</dbReference>
<evidence type="ECO:0000313" key="1">
    <source>
        <dbReference type="EMBL" id="MDI3318290.1"/>
    </source>
</evidence>
<proteinExistence type="predicted"/>
<dbReference type="Pfam" id="PF03803">
    <property type="entry name" value="Scramblase"/>
    <property type="match status" value="1"/>
</dbReference>
<gene>
    <name evidence="1" type="ORF">QJ048_00830</name>
</gene>
<name>A0ABT6R6W8_9BACT</name>
<dbReference type="InterPro" id="IPR025659">
    <property type="entry name" value="Tubby-like_C"/>
</dbReference>
<comment type="caution">
    <text evidence="1">The sequence shown here is derived from an EMBL/GenBank/DDBJ whole genome shotgun (WGS) entry which is preliminary data.</text>
</comment>
<dbReference type="EMBL" id="JASBRG010000001">
    <property type="protein sequence ID" value="MDI3318290.1"/>
    <property type="molecule type" value="Genomic_DNA"/>
</dbReference>
<dbReference type="InterPro" id="IPR005552">
    <property type="entry name" value="Scramblase"/>
</dbReference>
<protein>
    <submittedName>
        <fullName evidence="1">Phospholipid scramblase-related protein</fullName>
    </submittedName>
</protein>
<evidence type="ECO:0000313" key="2">
    <source>
        <dbReference type="Proteomes" id="UP001226434"/>
    </source>
</evidence>
<sequence>MNTNSTVSFFSPDNYFIDEKVGLFKFSNAYKLYNDQGVQIGNIVQNVPGFHKVLRLIFNKQMMPFMLDIKDMNDNVQVTIQRGWTFWMSKISISDASGNLLGKVSQKFRFFKPNFEISDSAENTIARITGDWKAWNFSIENPSGNSIGSINKKWAGAMKEIFTTADKYHVSIVPEYKEDFKKVAILASAITIDMVFNESK</sequence>
<reference evidence="1 2" key="1">
    <citation type="submission" date="2023-05" db="EMBL/GenBank/DDBJ databases">
        <title>Genome sequence of Pinibacter sp. MAH-24.</title>
        <authorList>
            <person name="Huq M.A."/>
        </authorList>
    </citation>
    <scope>NUCLEOTIDE SEQUENCE [LARGE SCALE GENOMIC DNA]</scope>
    <source>
        <strain evidence="1 2">MAH-24</strain>
    </source>
</reference>
<dbReference type="Proteomes" id="UP001226434">
    <property type="component" value="Unassembled WGS sequence"/>
</dbReference>
<dbReference type="Gene3D" id="2.40.160.200">
    <property type="entry name" value="LURP1-related"/>
    <property type="match status" value="1"/>
</dbReference>
<accession>A0ABT6R6W8</accession>
<organism evidence="1 2">
    <name type="scientific">Pinibacter soli</name>
    <dbReference type="NCBI Taxonomy" id="3044211"/>
    <lineage>
        <taxon>Bacteria</taxon>
        <taxon>Pseudomonadati</taxon>
        <taxon>Bacteroidota</taxon>
        <taxon>Chitinophagia</taxon>
        <taxon>Chitinophagales</taxon>
        <taxon>Chitinophagaceae</taxon>
        <taxon>Pinibacter</taxon>
    </lineage>
</organism>
<dbReference type="RefSeq" id="WP_282332408.1">
    <property type="nucleotide sequence ID" value="NZ_JASBRG010000001.1"/>
</dbReference>
<dbReference type="InterPro" id="IPR038595">
    <property type="entry name" value="LOR_sf"/>
</dbReference>
<keyword evidence="2" id="KW-1185">Reference proteome</keyword>
<dbReference type="PANTHER" id="PTHR23248">
    <property type="entry name" value="PHOSPHOLIPID SCRAMBLASE-RELATED"/>
    <property type="match status" value="1"/>
</dbReference>